<evidence type="ECO:0000256" key="5">
    <source>
        <dbReference type="ARBA" id="ARBA00023054"/>
    </source>
</evidence>
<dbReference type="GO" id="GO:0007030">
    <property type="term" value="P:Golgi organization"/>
    <property type="evidence" value="ECO:0007669"/>
    <property type="project" value="InterPro"/>
</dbReference>
<keyword evidence="3 9" id="KW-1133">Transmembrane helix</keyword>
<comment type="subcellular location">
    <subcellularLocation>
        <location evidence="1">Golgi apparatus membrane</location>
        <topology evidence="1">Single-pass membrane protein</topology>
    </subcellularLocation>
</comment>
<dbReference type="KEGG" id="rsz:108823676"/>
<dbReference type="PANTHER" id="PTHR13815">
    <property type="entry name" value="GOLGIN-84"/>
    <property type="match status" value="1"/>
</dbReference>
<reference evidence="11" key="1">
    <citation type="submission" date="2025-08" db="UniProtKB">
        <authorList>
            <consortium name="RefSeq"/>
        </authorList>
    </citation>
    <scope>IDENTIFICATION</scope>
    <source>
        <tissue evidence="11">Leaf</tissue>
    </source>
</reference>
<evidence type="ECO:0000256" key="9">
    <source>
        <dbReference type="SAM" id="Phobius"/>
    </source>
</evidence>
<evidence type="ECO:0000256" key="4">
    <source>
        <dbReference type="ARBA" id="ARBA00023034"/>
    </source>
</evidence>
<keyword evidence="6 9" id="KW-0472">Membrane</keyword>
<keyword evidence="4" id="KW-0333">Golgi apparatus</keyword>
<protein>
    <submittedName>
        <fullName evidence="11">Golgin candidate 1-like</fullName>
    </submittedName>
</protein>
<evidence type="ECO:0000256" key="2">
    <source>
        <dbReference type="ARBA" id="ARBA00022692"/>
    </source>
</evidence>
<proteinExistence type="predicted"/>
<evidence type="ECO:0000256" key="6">
    <source>
        <dbReference type="ARBA" id="ARBA00023136"/>
    </source>
</evidence>
<feature type="coiled-coil region" evidence="7">
    <location>
        <begin position="455"/>
        <end position="562"/>
    </location>
</feature>
<name>A0A9W3CTW6_RAPSA</name>
<feature type="compositionally biased region" description="Basic and acidic residues" evidence="8">
    <location>
        <begin position="58"/>
        <end position="70"/>
    </location>
</feature>
<sequence length="720" mass="80315">MASWLKAAEDLFEVVDRRAKSVVEDLSEEQSDLQPSASDKKGSQSKRLSSKRKARQKLVKEGTSTKRDLSGDQSGAGVSQSEGPPSKSSVSTEDASFLQQRREFQPTDADVQSLPQSVSDGKSEDAAAVVPSESVVDGGGDAEAAPGSKSPDGDVRVPNESLVQPSPPSLPDKEIEVVASEDLVDAPKKDVQGELDDSSKRDQDRLETVVDVPPVGEGNVIQSTGDDEAKEKVGTSINLDKKQEQKVAADASTNLEREQGRRADTTSMKIQDQLEEAQGLLKATVSTGQSKEARLARVCAGLSSRLQEIKAENAQLEELLTSEQELTKSYEASIRQLQKDLSASKTEVTKVESSMVEALAAKNKEIEALVSAMDALKNQAALNEGKVSSLQADMESIMRNRELAETRMMQALREELATTERRAEEERSAHNATKMAAMERERELEHRAVDASTALVRIQRIADERTAKVAELEQKVALLEVECTSLNQELQDMEVRARRGQKKSPDEPNQVIQIQAWQDEVDRARQGQRDAEEKLSSMEAEMQKVRVEMAAMKRDAEHYSRQEHTELEKRYRELTDLLYYKQTQLETMASEKAAAEFQLEKEVKRLQEAQVEVEKSRVPRRPSTTWEEDSEIKTLESLPLYHQHLATARTQVQNAVKLLDSGAVRATRFLWRYPIARILLLFYLIFVHLFLMYLIHRLQAQAEAEEVGDSMGLTNNVFRP</sequence>
<keyword evidence="10" id="KW-1185">Reference proteome</keyword>
<feature type="compositionally biased region" description="Basic and acidic residues" evidence="8">
    <location>
        <begin position="227"/>
        <end position="247"/>
    </location>
</feature>
<dbReference type="OrthoDB" id="248903at2759"/>
<dbReference type="GO" id="GO:0000301">
    <property type="term" value="P:retrograde transport, vesicle recycling within Golgi"/>
    <property type="evidence" value="ECO:0007669"/>
    <property type="project" value="TreeGrafter"/>
</dbReference>
<feature type="compositionally biased region" description="Basic residues" evidence="8">
    <location>
        <begin position="48"/>
        <end position="57"/>
    </location>
</feature>
<evidence type="ECO:0000256" key="8">
    <source>
        <dbReference type="SAM" id="MobiDB-lite"/>
    </source>
</evidence>
<evidence type="ECO:0000256" key="1">
    <source>
        <dbReference type="ARBA" id="ARBA00004194"/>
    </source>
</evidence>
<organism evidence="10 11">
    <name type="scientific">Raphanus sativus</name>
    <name type="common">Radish</name>
    <name type="synonym">Raphanus raphanistrum var. sativus</name>
    <dbReference type="NCBI Taxonomy" id="3726"/>
    <lineage>
        <taxon>Eukaryota</taxon>
        <taxon>Viridiplantae</taxon>
        <taxon>Streptophyta</taxon>
        <taxon>Embryophyta</taxon>
        <taxon>Tracheophyta</taxon>
        <taxon>Spermatophyta</taxon>
        <taxon>Magnoliopsida</taxon>
        <taxon>eudicotyledons</taxon>
        <taxon>Gunneridae</taxon>
        <taxon>Pentapetalae</taxon>
        <taxon>rosids</taxon>
        <taxon>malvids</taxon>
        <taxon>Brassicales</taxon>
        <taxon>Brassicaceae</taxon>
        <taxon>Brassiceae</taxon>
        <taxon>Raphanus</taxon>
    </lineage>
</organism>
<evidence type="ECO:0000256" key="7">
    <source>
        <dbReference type="SAM" id="Coils"/>
    </source>
</evidence>
<dbReference type="GO" id="GO:0000139">
    <property type="term" value="C:Golgi membrane"/>
    <property type="evidence" value="ECO:0007669"/>
    <property type="project" value="UniProtKB-SubCell"/>
</dbReference>
<accession>A0A9W3CTW6</accession>
<dbReference type="PANTHER" id="PTHR13815:SF7">
    <property type="entry name" value="GOLGIN SUBFAMILY A MEMBER 5"/>
    <property type="match status" value="1"/>
</dbReference>
<keyword evidence="5 7" id="KW-0175">Coiled coil</keyword>
<evidence type="ECO:0000256" key="3">
    <source>
        <dbReference type="ARBA" id="ARBA00022989"/>
    </source>
</evidence>
<dbReference type="RefSeq" id="XP_056855030.1">
    <property type="nucleotide sequence ID" value="XM_056999050.1"/>
</dbReference>
<evidence type="ECO:0000313" key="11">
    <source>
        <dbReference type="RefSeq" id="XP_056855030.1"/>
    </source>
</evidence>
<dbReference type="GeneID" id="108823676"/>
<dbReference type="Proteomes" id="UP000504610">
    <property type="component" value="Unplaced"/>
</dbReference>
<feature type="compositionally biased region" description="Polar residues" evidence="8">
    <location>
        <begin position="71"/>
        <end position="99"/>
    </location>
</feature>
<dbReference type="GO" id="GO:0031985">
    <property type="term" value="C:Golgi cisterna"/>
    <property type="evidence" value="ECO:0007669"/>
    <property type="project" value="TreeGrafter"/>
</dbReference>
<dbReference type="AlphaFoldDB" id="A0A9W3CTW6"/>
<feature type="region of interest" description="Disordered" evidence="8">
    <location>
        <begin position="21"/>
        <end position="266"/>
    </location>
</feature>
<feature type="transmembrane region" description="Helical" evidence="9">
    <location>
        <begin position="675"/>
        <end position="695"/>
    </location>
</feature>
<gene>
    <name evidence="11" type="primary">LOC108823676</name>
</gene>
<feature type="compositionally biased region" description="Basic and acidic residues" evidence="8">
    <location>
        <begin position="185"/>
        <end position="208"/>
    </location>
</feature>
<dbReference type="Pfam" id="PF09787">
    <property type="entry name" value="Golgin_A5"/>
    <property type="match status" value="1"/>
</dbReference>
<feature type="coiled-coil region" evidence="7">
    <location>
        <begin position="299"/>
        <end position="429"/>
    </location>
</feature>
<dbReference type="InterPro" id="IPR019177">
    <property type="entry name" value="Golgin_subfamily_A_member_5"/>
</dbReference>
<feature type="compositionally biased region" description="Basic and acidic residues" evidence="8">
    <location>
        <begin position="255"/>
        <end position="264"/>
    </location>
</feature>
<keyword evidence="2 9" id="KW-0812">Transmembrane</keyword>
<evidence type="ECO:0000313" key="10">
    <source>
        <dbReference type="Proteomes" id="UP000504610"/>
    </source>
</evidence>